<comment type="subcellular location">
    <subcellularLocation>
        <location evidence="1">Secreted</location>
    </subcellularLocation>
</comment>
<dbReference type="EC" id="3.1.1.11" evidence="4 11"/>
<evidence type="ECO:0000313" key="13">
    <source>
        <dbReference type="EMBL" id="RMX68327.1"/>
    </source>
</evidence>
<evidence type="ECO:0000256" key="9">
    <source>
        <dbReference type="ARBA" id="ARBA00047928"/>
    </source>
</evidence>
<dbReference type="Proteomes" id="UP000282087">
    <property type="component" value="Unassembled WGS sequence"/>
</dbReference>
<evidence type="ECO:0000256" key="7">
    <source>
        <dbReference type="ARBA" id="ARBA00022801"/>
    </source>
</evidence>
<evidence type="ECO:0000256" key="4">
    <source>
        <dbReference type="ARBA" id="ARBA00013229"/>
    </source>
</evidence>
<dbReference type="EMBL" id="QLLG01000078">
    <property type="protein sequence ID" value="RMX68327.1"/>
    <property type="molecule type" value="Genomic_DNA"/>
</dbReference>
<dbReference type="GO" id="GO:0045490">
    <property type="term" value="P:pectin catabolic process"/>
    <property type="evidence" value="ECO:0007669"/>
    <property type="project" value="UniProtKB-UniRule"/>
</dbReference>
<evidence type="ECO:0000256" key="11">
    <source>
        <dbReference type="RuleBase" id="RU000589"/>
    </source>
</evidence>
<evidence type="ECO:0000256" key="8">
    <source>
        <dbReference type="ARBA" id="ARBA00023085"/>
    </source>
</evidence>
<dbReference type="PANTHER" id="PTHR31321">
    <property type="entry name" value="ACYL-COA THIOESTER HYDROLASE YBHC-RELATED"/>
    <property type="match status" value="1"/>
</dbReference>
<dbReference type="InterPro" id="IPR011050">
    <property type="entry name" value="Pectin_lyase_fold/virulence"/>
</dbReference>
<feature type="domain" description="Pectinesterase catalytic" evidence="12">
    <location>
        <begin position="330"/>
        <end position="392"/>
    </location>
</feature>
<comment type="pathway">
    <text evidence="2 11">Glycan metabolism; pectin degradation; 2-dehydro-3-deoxy-D-gluconate from pectin: step 1/5.</text>
</comment>
<dbReference type="Pfam" id="PF01095">
    <property type="entry name" value="Pectinesterase"/>
    <property type="match status" value="2"/>
</dbReference>
<gene>
    <name evidence="13" type="ORF">DD238_008480</name>
</gene>
<dbReference type="InterPro" id="IPR033131">
    <property type="entry name" value="Pectinesterase_Asp_AS"/>
</dbReference>
<dbReference type="AlphaFoldDB" id="A0A3M6VPJ8"/>
<dbReference type="STRING" id="542832.A0A3M6VPJ8"/>
<keyword evidence="8 11" id="KW-0063">Aspartyl esterase</keyword>
<dbReference type="InterPro" id="IPR000070">
    <property type="entry name" value="Pectinesterase_cat"/>
</dbReference>
<dbReference type="InterPro" id="IPR012334">
    <property type="entry name" value="Pectin_lyas_fold"/>
</dbReference>
<feature type="signal peptide" evidence="11">
    <location>
        <begin position="1"/>
        <end position="20"/>
    </location>
</feature>
<evidence type="ECO:0000256" key="10">
    <source>
        <dbReference type="PROSITE-ProRule" id="PRU10040"/>
    </source>
</evidence>
<dbReference type="FunFam" id="2.160.20.10:FF:000014">
    <property type="entry name" value="Pectinesterase"/>
    <property type="match status" value="1"/>
</dbReference>
<organism evidence="13 14">
    <name type="scientific">Peronospora effusa</name>
    <dbReference type="NCBI Taxonomy" id="542832"/>
    <lineage>
        <taxon>Eukaryota</taxon>
        <taxon>Sar</taxon>
        <taxon>Stramenopiles</taxon>
        <taxon>Oomycota</taxon>
        <taxon>Peronosporomycetes</taxon>
        <taxon>Peronosporales</taxon>
        <taxon>Peronosporaceae</taxon>
        <taxon>Peronospora</taxon>
    </lineage>
</organism>
<dbReference type="UniPathway" id="UPA00545">
    <property type="reaction ID" value="UER00823"/>
</dbReference>
<dbReference type="GO" id="GO:0030599">
    <property type="term" value="F:pectinesterase activity"/>
    <property type="evidence" value="ECO:0007669"/>
    <property type="project" value="UniProtKB-UniRule"/>
</dbReference>
<keyword evidence="7 11" id="KW-0378">Hydrolase</keyword>
<feature type="chain" id="PRO_5017854587" description="Pectinesterase" evidence="11">
    <location>
        <begin position="21"/>
        <end position="417"/>
    </location>
</feature>
<reference evidence="13 14" key="1">
    <citation type="submission" date="2018-06" db="EMBL/GenBank/DDBJ databases">
        <title>Comparative genomics of downy mildews reveals potential adaptations to biotrophy.</title>
        <authorList>
            <person name="Fletcher K."/>
            <person name="Klosterman S.J."/>
            <person name="Derevnina L."/>
            <person name="Martin F."/>
            <person name="Koike S."/>
            <person name="Reyes Chin-Wo S."/>
            <person name="Mou B."/>
            <person name="Michelmore R."/>
        </authorList>
    </citation>
    <scope>NUCLEOTIDE SEQUENCE [LARGE SCALE GENOMIC DNA]</scope>
    <source>
        <strain evidence="13 14">R14</strain>
    </source>
</reference>
<dbReference type="VEuPathDB" id="FungiDB:DD237_001347"/>
<comment type="catalytic activity">
    <reaction evidence="9 11">
        <text>[(1-&gt;4)-alpha-D-galacturonosyl methyl ester](n) + n H2O = [(1-&gt;4)-alpha-D-galacturonosyl](n) + n methanol + n H(+)</text>
        <dbReference type="Rhea" id="RHEA:22380"/>
        <dbReference type="Rhea" id="RHEA-COMP:14570"/>
        <dbReference type="Rhea" id="RHEA-COMP:14573"/>
        <dbReference type="ChEBI" id="CHEBI:15377"/>
        <dbReference type="ChEBI" id="CHEBI:15378"/>
        <dbReference type="ChEBI" id="CHEBI:17790"/>
        <dbReference type="ChEBI" id="CHEBI:140522"/>
        <dbReference type="ChEBI" id="CHEBI:140523"/>
        <dbReference type="EC" id="3.1.1.11"/>
    </reaction>
</comment>
<name>A0A3M6VPJ8_9STRA</name>
<dbReference type="VEuPathDB" id="FungiDB:DD237_008306"/>
<proteinExistence type="inferred from homology"/>
<comment type="caution">
    <text evidence="13">The sequence shown here is derived from an EMBL/GenBank/DDBJ whole genome shotgun (WGS) entry which is preliminary data.</text>
</comment>
<evidence type="ECO:0000256" key="5">
    <source>
        <dbReference type="ARBA" id="ARBA00022525"/>
    </source>
</evidence>
<evidence type="ECO:0000259" key="12">
    <source>
        <dbReference type="Pfam" id="PF01095"/>
    </source>
</evidence>
<comment type="similarity">
    <text evidence="3">Belongs to the pectinesterase family.</text>
</comment>
<dbReference type="Gene3D" id="2.160.20.10">
    <property type="entry name" value="Single-stranded right-handed beta-helix, Pectin lyase-like"/>
    <property type="match status" value="2"/>
</dbReference>
<dbReference type="GO" id="GO:0042545">
    <property type="term" value="P:cell wall modification"/>
    <property type="evidence" value="ECO:0007669"/>
    <property type="project" value="UniProtKB-UniRule"/>
</dbReference>
<keyword evidence="14" id="KW-1185">Reference proteome</keyword>
<evidence type="ECO:0000256" key="1">
    <source>
        <dbReference type="ARBA" id="ARBA00004613"/>
    </source>
</evidence>
<dbReference type="PROSITE" id="PS00503">
    <property type="entry name" value="PECTINESTERASE_2"/>
    <property type="match status" value="1"/>
</dbReference>
<dbReference type="GO" id="GO:0005576">
    <property type="term" value="C:extracellular region"/>
    <property type="evidence" value="ECO:0007669"/>
    <property type="project" value="UniProtKB-SubCell"/>
</dbReference>
<evidence type="ECO:0000256" key="2">
    <source>
        <dbReference type="ARBA" id="ARBA00005184"/>
    </source>
</evidence>
<accession>A0A3M6VPJ8</accession>
<feature type="domain" description="Pectinesterase catalytic" evidence="12">
    <location>
        <begin position="30"/>
        <end position="302"/>
    </location>
</feature>
<protein>
    <recommendedName>
        <fullName evidence="4 11">Pectinesterase</fullName>
        <ecNumber evidence="4 11">3.1.1.11</ecNumber>
    </recommendedName>
</protein>
<evidence type="ECO:0000256" key="3">
    <source>
        <dbReference type="ARBA" id="ARBA00008891"/>
    </source>
</evidence>
<keyword evidence="5" id="KW-0964">Secreted</keyword>
<feature type="active site" evidence="10">
    <location>
        <position position="190"/>
    </location>
</feature>
<sequence>MRIFALPVILLASLVVGADAACTNPPAGAIVVDQSGAHSGYRTIKDAVGKLDHTTTVQQTIFIYKGTYQEQVVISKLKSTLVLQGYTCDKMSYDKNEVTITHQMSQQDITPHPGVDSNDLASTLSMNTDNVQVYNLNFVNTAQNGQAPALSVACKQCAFYVCSVTGYQDTLFANRGYQFYSRSHVAGTVDFIFGNARAWFESCDIESVGPGYITANGRVSKDDESFFVLNKARVSSLSPGKVYLGRPWRAFARVVFQQCDLGGNINAAGWTLMSKGMATSNVFLKEYKDANTTIDGRVSYSGQLDGPIAIRDILGKDFQTFARVSSLSPGKVYLGRPWRAFARVVFQQCDLGGNINAAGWTLMSKGMTTSNVFLKEYKDANTTIDGRVSYSGQLDGPIAIRDILGKDFQTFVNKDYL</sequence>
<keyword evidence="6 11" id="KW-0732">Signal</keyword>
<dbReference type="SUPFAM" id="SSF51126">
    <property type="entry name" value="Pectin lyase-like"/>
    <property type="match status" value="2"/>
</dbReference>
<dbReference type="PANTHER" id="PTHR31321:SF57">
    <property type="entry name" value="PECTINESTERASE 53-RELATED"/>
    <property type="match status" value="1"/>
</dbReference>
<evidence type="ECO:0000256" key="6">
    <source>
        <dbReference type="ARBA" id="ARBA00022729"/>
    </source>
</evidence>
<evidence type="ECO:0000313" key="14">
    <source>
        <dbReference type="Proteomes" id="UP000282087"/>
    </source>
</evidence>